<evidence type="ECO:0000256" key="5">
    <source>
        <dbReference type="ARBA" id="ARBA00022741"/>
    </source>
</evidence>
<dbReference type="GO" id="GO:0016020">
    <property type="term" value="C:membrane"/>
    <property type="evidence" value="ECO:0007669"/>
    <property type="project" value="InterPro"/>
</dbReference>
<keyword evidence="5" id="KW-0547">Nucleotide-binding</keyword>
<evidence type="ECO:0000256" key="8">
    <source>
        <dbReference type="ARBA" id="ARBA00023012"/>
    </source>
</evidence>
<dbReference type="Gene3D" id="1.20.5.1930">
    <property type="match status" value="1"/>
</dbReference>
<dbReference type="Gene3D" id="3.30.565.10">
    <property type="entry name" value="Histidine kinase-like ATPase, C-terminal domain"/>
    <property type="match status" value="1"/>
</dbReference>
<feature type="transmembrane region" description="Helical" evidence="10">
    <location>
        <begin position="138"/>
        <end position="159"/>
    </location>
</feature>
<dbReference type="RefSeq" id="WP_071655257.1">
    <property type="nucleotide sequence ID" value="NZ_MLCF01000012.1"/>
</dbReference>
<evidence type="ECO:0000259" key="12">
    <source>
        <dbReference type="Pfam" id="PF13796"/>
    </source>
</evidence>
<evidence type="ECO:0000256" key="4">
    <source>
        <dbReference type="ARBA" id="ARBA00022679"/>
    </source>
</evidence>
<feature type="region of interest" description="Disordered" evidence="9">
    <location>
        <begin position="1"/>
        <end position="20"/>
    </location>
</feature>
<evidence type="ECO:0000256" key="6">
    <source>
        <dbReference type="ARBA" id="ARBA00022777"/>
    </source>
</evidence>
<feature type="transmembrane region" description="Helical" evidence="10">
    <location>
        <begin position="32"/>
        <end position="51"/>
    </location>
</feature>
<dbReference type="AlphaFoldDB" id="A0A1J7BJC3"/>
<sequence length="391" mass="42141">METTSPGRPGSGPGAGPAPRRRAFDRRMWRELLNCLINFPLDLVGFIYIVVTVTVGVGLSFTLVGLPVLAGSLAGARGFGQAARARVRSLLGEDVGDPLPIGARRKRTHAFPWLTAAITDAVSWRTALYLFARLPWGIVTFAVGLVSVIALWPVMPWVLRAMANVDRWSARVLLAPSELQARIEALESSRTEVVDTAAADLRRIERDLHDGAQARLVNLAMGLGLAKEHLDDPEMMRKLIDEAHGEAREAVRELRDLARGIHPAILTDRGLDAALSHLAGRMAIPVTVSVDMPERPASAIEGTAYFAISELLTNITKHAGAQTAVVDVWKAEDRLMVQVRDDGQGGASEAKGTGLSGLAERIRSVDGVFVVDSPVGGPTTISAELPWRTRD</sequence>
<evidence type="ECO:0000256" key="9">
    <source>
        <dbReference type="SAM" id="MobiDB-lite"/>
    </source>
</evidence>
<dbReference type="OrthoDB" id="5242012at2"/>
<dbReference type="STRING" id="1428644.BIV57_04020"/>
<reference evidence="13 14" key="1">
    <citation type="submission" date="2016-10" db="EMBL/GenBank/DDBJ databases">
        <title>Genome sequence of Streptomyces gilvigriseus MUSC 26.</title>
        <authorList>
            <person name="Lee L.-H."/>
            <person name="Ser H.-L."/>
        </authorList>
    </citation>
    <scope>NUCLEOTIDE SEQUENCE [LARGE SCALE GENOMIC DNA]</scope>
    <source>
        <strain evidence="13 14">MUSC 26</strain>
    </source>
</reference>
<dbReference type="EMBL" id="MLCF01000012">
    <property type="protein sequence ID" value="OIV38783.1"/>
    <property type="molecule type" value="Genomic_DNA"/>
</dbReference>
<dbReference type="PANTHER" id="PTHR24421">
    <property type="entry name" value="NITRATE/NITRITE SENSOR PROTEIN NARX-RELATED"/>
    <property type="match status" value="1"/>
</dbReference>
<evidence type="ECO:0000256" key="2">
    <source>
        <dbReference type="ARBA" id="ARBA00012438"/>
    </source>
</evidence>
<keyword evidence="10" id="KW-0472">Membrane</keyword>
<proteinExistence type="predicted"/>
<feature type="domain" description="Putative sensor" evidence="12">
    <location>
        <begin position="36"/>
        <end position="150"/>
    </location>
</feature>
<comment type="catalytic activity">
    <reaction evidence="1">
        <text>ATP + protein L-histidine = ADP + protein N-phospho-L-histidine.</text>
        <dbReference type="EC" id="2.7.13.3"/>
    </reaction>
</comment>
<dbReference type="CDD" id="cd16917">
    <property type="entry name" value="HATPase_UhpB-NarQ-NarX-like"/>
    <property type="match status" value="1"/>
</dbReference>
<dbReference type="SUPFAM" id="SSF55874">
    <property type="entry name" value="ATPase domain of HSP90 chaperone/DNA topoisomerase II/histidine kinase"/>
    <property type="match status" value="1"/>
</dbReference>
<accession>A0A1J7BJC3</accession>
<keyword evidence="8" id="KW-0902">Two-component regulatory system</keyword>
<keyword evidence="3" id="KW-0597">Phosphoprotein</keyword>
<dbReference type="InterPro" id="IPR011712">
    <property type="entry name" value="Sig_transdc_His_kin_sub3_dim/P"/>
</dbReference>
<protein>
    <recommendedName>
        <fullName evidence="2">histidine kinase</fullName>
        <ecNumber evidence="2">2.7.13.3</ecNumber>
    </recommendedName>
</protein>
<dbReference type="GO" id="GO:0046983">
    <property type="term" value="F:protein dimerization activity"/>
    <property type="evidence" value="ECO:0007669"/>
    <property type="project" value="InterPro"/>
</dbReference>
<evidence type="ECO:0000259" key="11">
    <source>
        <dbReference type="Pfam" id="PF07730"/>
    </source>
</evidence>
<comment type="caution">
    <text evidence="13">The sequence shown here is derived from an EMBL/GenBank/DDBJ whole genome shotgun (WGS) entry which is preliminary data.</text>
</comment>
<keyword evidence="10" id="KW-1133">Transmembrane helix</keyword>
<dbReference type="InterPro" id="IPR025828">
    <property type="entry name" value="Put_sensor_dom"/>
</dbReference>
<keyword evidence="4" id="KW-0808">Transferase</keyword>
<feature type="domain" description="Signal transduction histidine kinase subgroup 3 dimerisation and phosphoacceptor" evidence="11">
    <location>
        <begin position="202"/>
        <end position="264"/>
    </location>
</feature>
<dbReference type="PANTHER" id="PTHR24421:SF10">
    <property type="entry name" value="NITRATE_NITRITE SENSOR PROTEIN NARQ"/>
    <property type="match status" value="1"/>
</dbReference>
<keyword evidence="7" id="KW-0067">ATP-binding</keyword>
<name>A0A1J7BJC3_9ACTN</name>
<keyword evidence="14" id="KW-1185">Reference proteome</keyword>
<evidence type="ECO:0000256" key="3">
    <source>
        <dbReference type="ARBA" id="ARBA00022553"/>
    </source>
</evidence>
<dbReference type="EC" id="2.7.13.3" evidence="2"/>
<evidence type="ECO:0000313" key="13">
    <source>
        <dbReference type="EMBL" id="OIV38783.1"/>
    </source>
</evidence>
<evidence type="ECO:0000313" key="14">
    <source>
        <dbReference type="Proteomes" id="UP000243342"/>
    </source>
</evidence>
<dbReference type="GO" id="GO:0000155">
    <property type="term" value="F:phosphorelay sensor kinase activity"/>
    <property type="evidence" value="ECO:0007669"/>
    <property type="project" value="InterPro"/>
</dbReference>
<keyword evidence="10" id="KW-0812">Transmembrane</keyword>
<keyword evidence="6 13" id="KW-0418">Kinase</keyword>
<dbReference type="InterPro" id="IPR036890">
    <property type="entry name" value="HATPase_C_sf"/>
</dbReference>
<organism evidence="13 14">
    <name type="scientific">Mangrovactinospora gilvigrisea</name>
    <dbReference type="NCBI Taxonomy" id="1428644"/>
    <lineage>
        <taxon>Bacteria</taxon>
        <taxon>Bacillati</taxon>
        <taxon>Actinomycetota</taxon>
        <taxon>Actinomycetes</taxon>
        <taxon>Kitasatosporales</taxon>
        <taxon>Streptomycetaceae</taxon>
        <taxon>Mangrovactinospora</taxon>
    </lineage>
</organism>
<evidence type="ECO:0000256" key="1">
    <source>
        <dbReference type="ARBA" id="ARBA00000085"/>
    </source>
</evidence>
<dbReference type="InterPro" id="IPR050482">
    <property type="entry name" value="Sensor_HK_TwoCompSys"/>
</dbReference>
<dbReference type="GO" id="GO:0005524">
    <property type="term" value="F:ATP binding"/>
    <property type="evidence" value="ECO:0007669"/>
    <property type="project" value="UniProtKB-KW"/>
</dbReference>
<evidence type="ECO:0000256" key="7">
    <source>
        <dbReference type="ARBA" id="ARBA00022840"/>
    </source>
</evidence>
<dbReference type="Pfam" id="PF07730">
    <property type="entry name" value="HisKA_3"/>
    <property type="match status" value="1"/>
</dbReference>
<evidence type="ECO:0000256" key="10">
    <source>
        <dbReference type="SAM" id="Phobius"/>
    </source>
</evidence>
<dbReference type="Proteomes" id="UP000243342">
    <property type="component" value="Unassembled WGS sequence"/>
</dbReference>
<gene>
    <name evidence="13" type="ORF">BIV57_04020</name>
</gene>
<feature type="transmembrane region" description="Helical" evidence="10">
    <location>
        <begin position="57"/>
        <end position="79"/>
    </location>
</feature>
<dbReference type="Pfam" id="PF13796">
    <property type="entry name" value="Sensor"/>
    <property type="match status" value="1"/>
</dbReference>